<dbReference type="PIRSF" id="PIRSF018266">
    <property type="entry name" value="FecR"/>
    <property type="match status" value="1"/>
</dbReference>
<sequence>MTEKEFLELLAKHKQGNLNTKEQMLLAQVVADGDFDEVLKQDVMQSLSGKKQGLIRRLFTNRRIAAAVTLLAMGGLLFMFVFPRKKQTNTPILSQTVKQDVSPGTNRALLTLSDGSVVELDSLGNTIIPTQGSSSVNVQGGQLVYGKGDGEQVFNTLTTPRGAQYKIQLSDGTLVWLNAGSSLKYPTIFNNSERTVELQGEAYFEVAKDAQKVFHVKVNDMQVEVLGTHFNVSAYSEDNTINTTLLEGKVKISDHILHPGEQAQRASDGNISIKEVDVEEVVAWKNGLFIFQNADVKTIMQQLSRWYDIEITYEGTPRQMRLNGEVYRNYNLSQVLAVLGATGLEFKIEGKKLNVIY</sequence>
<dbReference type="InterPro" id="IPR012373">
    <property type="entry name" value="Ferrdict_sens_TM"/>
</dbReference>
<evidence type="ECO:0000313" key="5">
    <source>
        <dbReference type="Proteomes" id="UP000185003"/>
    </source>
</evidence>
<feature type="domain" description="FecR protein" evidence="2">
    <location>
        <begin position="156"/>
        <end position="251"/>
    </location>
</feature>
<dbReference type="FunFam" id="2.60.120.1440:FF:000001">
    <property type="entry name" value="Putative anti-sigma factor"/>
    <property type="match status" value="1"/>
</dbReference>
<dbReference type="Proteomes" id="UP000185003">
    <property type="component" value="Unassembled WGS sequence"/>
</dbReference>
<evidence type="ECO:0000259" key="2">
    <source>
        <dbReference type="Pfam" id="PF04773"/>
    </source>
</evidence>
<dbReference type="PANTHER" id="PTHR30273">
    <property type="entry name" value="PERIPLASMIC SIGNAL SENSOR AND SIGMA FACTOR ACTIVATOR FECR-RELATED"/>
    <property type="match status" value="1"/>
</dbReference>
<organism evidence="4 5">
    <name type="scientific">Chitinophaga niabensis</name>
    <dbReference type="NCBI Taxonomy" id="536979"/>
    <lineage>
        <taxon>Bacteria</taxon>
        <taxon>Pseudomonadati</taxon>
        <taxon>Bacteroidota</taxon>
        <taxon>Chitinophagia</taxon>
        <taxon>Chitinophagales</taxon>
        <taxon>Chitinophagaceae</taxon>
        <taxon>Chitinophaga</taxon>
    </lineage>
</organism>
<dbReference type="RefSeq" id="WP_074239739.1">
    <property type="nucleotide sequence ID" value="NZ_FSRA01000001.1"/>
</dbReference>
<feature type="domain" description="Protein FecR C-terminal" evidence="3">
    <location>
        <begin position="289"/>
        <end position="353"/>
    </location>
</feature>
<dbReference type="Pfam" id="PF04773">
    <property type="entry name" value="FecR"/>
    <property type="match status" value="1"/>
</dbReference>
<dbReference type="STRING" id="536979.SAMN04488055_2703"/>
<dbReference type="Gene3D" id="2.60.120.1440">
    <property type="match status" value="1"/>
</dbReference>
<dbReference type="Pfam" id="PF16344">
    <property type="entry name" value="FecR_C"/>
    <property type="match status" value="1"/>
</dbReference>
<keyword evidence="1" id="KW-0472">Membrane</keyword>
<evidence type="ECO:0000313" key="4">
    <source>
        <dbReference type="EMBL" id="SIO05300.1"/>
    </source>
</evidence>
<evidence type="ECO:0008006" key="6">
    <source>
        <dbReference type="Google" id="ProtNLM"/>
    </source>
</evidence>
<evidence type="ECO:0000256" key="1">
    <source>
        <dbReference type="SAM" id="Phobius"/>
    </source>
</evidence>
<keyword evidence="5" id="KW-1185">Reference proteome</keyword>
<dbReference type="Gene3D" id="3.55.50.30">
    <property type="match status" value="1"/>
</dbReference>
<dbReference type="InterPro" id="IPR006860">
    <property type="entry name" value="FecR"/>
</dbReference>
<protein>
    <recommendedName>
        <fullName evidence="6">FecR protein</fullName>
    </recommendedName>
</protein>
<name>A0A1N6GCK4_9BACT</name>
<gene>
    <name evidence="4" type="ORF">SAMN04488055_2703</name>
</gene>
<dbReference type="AlphaFoldDB" id="A0A1N6GCK4"/>
<dbReference type="InterPro" id="IPR032508">
    <property type="entry name" value="FecR_C"/>
</dbReference>
<keyword evidence="1" id="KW-1133">Transmembrane helix</keyword>
<accession>A0A1N6GCK4</accession>
<proteinExistence type="predicted"/>
<keyword evidence="1" id="KW-0812">Transmembrane</keyword>
<reference evidence="4 5" key="1">
    <citation type="submission" date="2016-11" db="EMBL/GenBank/DDBJ databases">
        <authorList>
            <person name="Jaros S."/>
            <person name="Januszkiewicz K."/>
            <person name="Wedrychowicz H."/>
        </authorList>
    </citation>
    <scope>NUCLEOTIDE SEQUENCE [LARGE SCALE GENOMIC DNA]</scope>
    <source>
        <strain evidence="4 5">DSM 24787</strain>
    </source>
</reference>
<dbReference type="GO" id="GO:0016989">
    <property type="term" value="F:sigma factor antagonist activity"/>
    <property type="evidence" value="ECO:0007669"/>
    <property type="project" value="TreeGrafter"/>
</dbReference>
<dbReference type="EMBL" id="FSRA01000001">
    <property type="protein sequence ID" value="SIO05300.1"/>
    <property type="molecule type" value="Genomic_DNA"/>
</dbReference>
<dbReference type="PANTHER" id="PTHR30273:SF2">
    <property type="entry name" value="PROTEIN FECR"/>
    <property type="match status" value="1"/>
</dbReference>
<dbReference type="OrthoDB" id="1099963at2"/>
<evidence type="ECO:0000259" key="3">
    <source>
        <dbReference type="Pfam" id="PF16344"/>
    </source>
</evidence>
<feature type="transmembrane region" description="Helical" evidence="1">
    <location>
        <begin position="64"/>
        <end position="82"/>
    </location>
</feature>